<dbReference type="KEGG" id="vg:55605467"/>
<accession>A0A343LE81</accession>
<name>A0A343LE81_9CAUD</name>
<keyword evidence="2" id="KW-1185">Reference proteome</keyword>
<organism evidence="1 2">
    <name type="scientific">Leptospira phage LE3</name>
    <dbReference type="NCBI Taxonomy" id="2041382"/>
    <lineage>
        <taxon>Viruses</taxon>
        <taxon>Duplodnaviria</taxon>
        <taxon>Heunggongvirae</taxon>
        <taxon>Uroviricota</taxon>
        <taxon>Caudoviricetes</taxon>
        <taxon>Nylescharonvirus</taxon>
        <taxon>Nylescharonvirus LE3</taxon>
    </lineage>
</organism>
<dbReference type="GeneID" id="55605467"/>
<evidence type="ECO:0000313" key="1">
    <source>
        <dbReference type="EMBL" id="ATN94991.1"/>
    </source>
</evidence>
<dbReference type="RefSeq" id="YP_009835395.1">
    <property type="nucleotide sequence ID" value="NC_048678.1"/>
</dbReference>
<dbReference type="EMBL" id="MF974396">
    <property type="protein sequence ID" value="ATN94991.1"/>
    <property type="molecule type" value="Genomic_DNA"/>
</dbReference>
<proteinExistence type="predicted"/>
<protein>
    <submittedName>
        <fullName evidence="1">Uncharacterized protein</fullName>
    </submittedName>
</protein>
<sequence>MNQSIYTERENILPHHAEWLDGCGAKWKGSGESFIEAMPNQYTYIVYEQINGIYKFAGGFEGGYAKYPDYTHIPTGTEFCERVAEILGLPKPTFEVGIRENRTTTDHIPDVGEKVEQIKGMAIDANLLNEDQIKWLESFGKVTIMQALQNRNQRFIYLVFGRLQYHEMQNLSANGYTITESPTEFLEYVGKQTGKEYKPPRGFDPKDGIPPNLGTNEAIDSYKKKIRAEIQSQPVSEPYKFKTYHILDSLDEIPLDKRIPLSEWIPPFGKSIMFIISEDRCAWAKITGIHNGGICIQHMMDDSEDMIPLDGHWMRIV</sequence>
<reference evidence="1 2" key="1">
    <citation type="journal article" date="2018" name="Sci. Rep.">
        <title>Characterization of LE3 and LE4, the only lytic phages known to infect the spirochete Leptospira.</title>
        <authorList>
            <person name="Schiettekatte O."/>
            <person name="Vincent A.T."/>
            <person name="Malosse C."/>
            <person name="Lechat P."/>
            <person name="Chamot-Rooke J."/>
            <person name="Veyrier F.J."/>
            <person name="Picardeau M."/>
            <person name="Bourhy P."/>
        </authorList>
    </citation>
    <scope>NUCLEOTIDE SEQUENCE [LARGE SCALE GENOMIC DNA]</scope>
</reference>
<dbReference type="Proteomes" id="UP000259602">
    <property type="component" value="Segment"/>
</dbReference>
<evidence type="ECO:0000313" key="2">
    <source>
        <dbReference type="Proteomes" id="UP000259602"/>
    </source>
</evidence>